<evidence type="ECO:0000313" key="1">
    <source>
        <dbReference type="EMBL" id="KAJ7699534.1"/>
    </source>
</evidence>
<gene>
    <name evidence="1" type="ORF">B0H17DRAFT_1177002</name>
</gene>
<protein>
    <submittedName>
        <fullName evidence="1">Uncharacterized protein</fullName>
    </submittedName>
</protein>
<sequence length="425" mass="47250">MRVSWGVMGPIQPLAFIPGASPDPVFFFLADADYYFFNYNELVRFPSGPFASHDHFLGQLDKQFLSRGTEEDRARVELAECPQYTVEVFVLSPYFELYLKFHDRGVASAFEDRLAPALLGSQCARPPQAFDSEVVGNTAGSCWTLESSSCLRHYFLLGLRVLVMSASHRKLLMLRITMGPGPPVAVGSFSFFGSPEQCLPIRMLALDVVLQLLLLNSSFQAPMFLIHWIPGQVPDDDRGEEVLAKLIGVGYAQQRRTPIPAATSLWTALAQVPLHRAGCDGRILQGIRRLDPAWSFCYILLAQLEREAGHADLMIVVFVFIPRRFISSLGSASLVRCGALALTLPNLPSRDPNRGNALLTDSARARVLQMYELPLVSAWGATAVTCCPRGQIPGRWSTSRGELDNTSIMRDWFRFIATSYLLNNE</sequence>
<reference evidence="1" key="1">
    <citation type="submission" date="2023-03" db="EMBL/GenBank/DDBJ databases">
        <title>Massive genome expansion in bonnet fungi (Mycena s.s.) driven by repeated elements and novel gene families across ecological guilds.</title>
        <authorList>
            <consortium name="Lawrence Berkeley National Laboratory"/>
            <person name="Harder C.B."/>
            <person name="Miyauchi S."/>
            <person name="Viragh M."/>
            <person name="Kuo A."/>
            <person name="Thoen E."/>
            <person name="Andreopoulos B."/>
            <person name="Lu D."/>
            <person name="Skrede I."/>
            <person name="Drula E."/>
            <person name="Henrissat B."/>
            <person name="Morin E."/>
            <person name="Kohler A."/>
            <person name="Barry K."/>
            <person name="LaButti K."/>
            <person name="Morin E."/>
            <person name="Salamov A."/>
            <person name="Lipzen A."/>
            <person name="Mereny Z."/>
            <person name="Hegedus B."/>
            <person name="Baldrian P."/>
            <person name="Stursova M."/>
            <person name="Weitz H."/>
            <person name="Taylor A."/>
            <person name="Grigoriev I.V."/>
            <person name="Nagy L.G."/>
            <person name="Martin F."/>
            <person name="Kauserud H."/>
        </authorList>
    </citation>
    <scope>NUCLEOTIDE SEQUENCE</scope>
    <source>
        <strain evidence="1">CBHHK067</strain>
    </source>
</reference>
<accession>A0AAD7DVW0</accession>
<dbReference type="EMBL" id="JARKIE010000022">
    <property type="protein sequence ID" value="KAJ7699534.1"/>
    <property type="molecule type" value="Genomic_DNA"/>
</dbReference>
<keyword evidence="2" id="KW-1185">Reference proteome</keyword>
<evidence type="ECO:0000313" key="2">
    <source>
        <dbReference type="Proteomes" id="UP001221757"/>
    </source>
</evidence>
<organism evidence="1 2">
    <name type="scientific">Mycena rosella</name>
    <name type="common">Pink bonnet</name>
    <name type="synonym">Agaricus rosellus</name>
    <dbReference type="NCBI Taxonomy" id="1033263"/>
    <lineage>
        <taxon>Eukaryota</taxon>
        <taxon>Fungi</taxon>
        <taxon>Dikarya</taxon>
        <taxon>Basidiomycota</taxon>
        <taxon>Agaricomycotina</taxon>
        <taxon>Agaricomycetes</taxon>
        <taxon>Agaricomycetidae</taxon>
        <taxon>Agaricales</taxon>
        <taxon>Marasmiineae</taxon>
        <taxon>Mycenaceae</taxon>
        <taxon>Mycena</taxon>
    </lineage>
</organism>
<dbReference type="AlphaFoldDB" id="A0AAD7DVW0"/>
<proteinExistence type="predicted"/>
<dbReference type="Proteomes" id="UP001221757">
    <property type="component" value="Unassembled WGS sequence"/>
</dbReference>
<comment type="caution">
    <text evidence="1">The sequence shown here is derived from an EMBL/GenBank/DDBJ whole genome shotgun (WGS) entry which is preliminary data.</text>
</comment>
<name>A0AAD7DVW0_MYCRO</name>